<dbReference type="AlphaFoldDB" id="M0C5R5"/>
<feature type="region of interest" description="Disordered" evidence="1">
    <location>
        <begin position="16"/>
        <end position="62"/>
    </location>
</feature>
<gene>
    <name evidence="2" type="ORF">C477_13675</name>
</gene>
<evidence type="ECO:0000313" key="3">
    <source>
        <dbReference type="Proteomes" id="UP000011657"/>
    </source>
</evidence>
<accession>M0C5R5</accession>
<dbReference type="EMBL" id="AOIS01000045">
    <property type="protein sequence ID" value="ELZ17284.1"/>
    <property type="molecule type" value="Genomic_DNA"/>
</dbReference>
<evidence type="ECO:0000256" key="1">
    <source>
        <dbReference type="SAM" id="MobiDB-lite"/>
    </source>
</evidence>
<proteinExistence type="predicted"/>
<name>M0C5R5_9EURY</name>
<dbReference type="Proteomes" id="UP000011657">
    <property type="component" value="Unassembled WGS sequence"/>
</dbReference>
<feature type="compositionally biased region" description="Basic residues" evidence="1">
    <location>
        <begin position="44"/>
        <end position="62"/>
    </location>
</feature>
<dbReference type="STRING" id="1227488.C477_13675"/>
<comment type="caution">
    <text evidence="2">The sequence shown here is derived from an EMBL/GenBank/DDBJ whole genome shotgun (WGS) entry which is preliminary data.</text>
</comment>
<reference evidence="2 3" key="1">
    <citation type="journal article" date="2014" name="PLoS Genet.">
        <title>Phylogenetically driven sequencing of extremely halophilic archaea reveals strategies for static and dynamic osmo-response.</title>
        <authorList>
            <person name="Becker E.A."/>
            <person name="Seitzer P.M."/>
            <person name="Tritt A."/>
            <person name="Larsen D."/>
            <person name="Krusor M."/>
            <person name="Yao A.I."/>
            <person name="Wu D."/>
            <person name="Madern D."/>
            <person name="Eisen J.A."/>
            <person name="Darling A.E."/>
            <person name="Facciotti M.T."/>
        </authorList>
    </citation>
    <scope>NUCLEOTIDE SEQUENCE [LARGE SCALE GENOMIC DNA]</scope>
    <source>
        <strain evidence="2 3">JCM 13891</strain>
    </source>
</reference>
<dbReference type="PATRIC" id="fig|1227488.3.peg.2723"/>
<evidence type="ECO:0000313" key="2">
    <source>
        <dbReference type="EMBL" id="ELZ17284.1"/>
    </source>
</evidence>
<keyword evidence="3" id="KW-1185">Reference proteome</keyword>
<organism evidence="2 3">
    <name type="scientific">Haloterrigena salina JCM 13891</name>
    <dbReference type="NCBI Taxonomy" id="1227488"/>
    <lineage>
        <taxon>Archaea</taxon>
        <taxon>Methanobacteriati</taxon>
        <taxon>Methanobacteriota</taxon>
        <taxon>Stenosarchaea group</taxon>
        <taxon>Halobacteria</taxon>
        <taxon>Halobacteriales</taxon>
        <taxon>Natrialbaceae</taxon>
        <taxon>Haloterrigena</taxon>
    </lineage>
</organism>
<sequence>MDSPFVVREIVQIDRMPPNAINDDAERRRIERPSTGPPLGSRAGGRRHRRPLGPKTTGRRYR</sequence>
<protein>
    <submittedName>
        <fullName evidence="2">Uncharacterized protein</fullName>
    </submittedName>
</protein>